<comment type="caution">
    <text evidence="1">The sequence shown here is derived from an EMBL/GenBank/DDBJ whole genome shotgun (WGS) entry which is preliminary data.</text>
</comment>
<proteinExistence type="predicted"/>
<protein>
    <submittedName>
        <fullName evidence="1">Uncharacterized protein</fullName>
    </submittedName>
</protein>
<reference evidence="1 2" key="1">
    <citation type="journal article" date="2019" name="Commun. Biol.">
        <title>The bagworm genome reveals a unique fibroin gene that provides high tensile strength.</title>
        <authorList>
            <person name="Kono N."/>
            <person name="Nakamura H."/>
            <person name="Ohtoshi R."/>
            <person name="Tomita M."/>
            <person name="Numata K."/>
            <person name="Arakawa K."/>
        </authorList>
    </citation>
    <scope>NUCLEOTIDE SEQUENCE [LARGE SCALE GENOMIC DNA]</scope>
</reference>
<dbReference type="Proteomes" id="UP000299102">
    <property type="component" value="Unassembled WGS sequence"/>
</dbReference>
<keyword evidence="2" id="KW-1185">Reference proteome</keyword>
<sequence length="75" mass="8764">MMAVVQERKMWFRTPSSRLHSHTEKFLMRSFAGCIGVEQIEEHLQGQRLEDDEAVVAAVHELFSAQVEEFFKKII</sequence>
<gene>
    <name evidence="1" type="ORF">EVAR_75315_1</name>
</gene>
<evidence type="ECO:0000313" key="2">
    <source>
        <dbReference type="Proteomes" id="UP000299102"/>
    </source>
</evidence>
<accession>A0A4C1XXK6</accession>
<dbReference type="EMBL" id="BGZK01001021">
    <property type="protein sequence ID" value="GBP68701.1"/>
    <property type="molecule type" value="Genomic_DNA"/>
</dbReference>
<organism evidence="1 2">
    <name type="scientific">Eumeta variegata</name>
    <name type="common">Bagworm moth</name>
    <name type="synonym">Eumeta japonica</name>
    <dbReference type="NCBI Taxonomy" id="151549"/>
    <lineage>
        <taxon>Eukaryota</taxon>
        <taxon>Metazoa</taxon>
        <taxon>Ecdysozoa</taxon>
        <taxon>Arthropoda</taxon>
        <taxon>Hexapoda</taxon>
        <taxon>Insecta</taxon>
        <taxon>Pterygota</taxon>
        <taxon>Neoptera</taxon>
        <taxon>Endopterygota</taxon>
        <taxon>Lepidoptera</taxon>
        <taxon>Glossata</taxon>
        <taxon>Ditrysia</taxon>
        <taxon>Tineoidea</taxon>
        <taxon>Psychidae</taxon>
        <taxon>Oiketicinae</taxon>
        <taxon>Eumeta</taxon>
    </lineage>
</organism>
<name>A0A4C1XXK6_EUMVA</name>
<dbReference type="AlphaFoldDB" id="A0A4C1XXK6"/>
<evidence type="ECO:0000313" key="1">
    <source>
        <dbReference type="EMBL" id="GBP68701.1"/>
    </source>
</evidence>